<evidence type="ECO:0000259" key="1">
    <source>
        <dbReference type="Pfam" id="PF14244"/>
    </source>
</evidence>
<sequence length="137" mass="15472">MTGSLSDSFDNGSNPYCLHQSDNPGMVLVTQILTNDNFHSWRRSMMLALSAKNKLGFVDESIQALDSSSPERFSAWTRANSFVNSWILNSVSKDITVSLLYHTTAAEIRKDLVERFQQSNGRRLFQLKNKLNDLVQG</sequence>
<dbReference type="AlphaFoldDB" id="A0A6A2X2N2"/>
<dbReference type="OrthoDB" id="5544992at2759"/>
<accession>A0A6A2X2N2</accession>
<dbReference type="EMBL" id="VEPZ02001534">
    <property type="protein sequence ID" value="KAE8669122.1"/>
    <property type="molecule type" value="Genomic_DNA"/>
</dbReference>
<feature type="domain" description="Retrotransposon Copia-like N-terminal" evidence="1">
    <location>
        <begin position="19"/>
        <end position="63"/>
    </location>
</feature>
<dbReference type="Pfam" id="PF14244">
    <property type="entry name" value="Retrotran_gag_3"/>
    <property type="match status" value="1"/>
</dbReference>
<organism evidence="2 3">
    <name type="scientific">Hibiscus syriacus</name>
    <name type="common">Rose of Sharon</name>
    <dbReference type="NCBI Taxonomy" id="106335"/>
    <lineage>
        <taxon>Eukaryota</taxon>
        <taxon>Viridiplantae</taxon>
        <taxon>Streptophyta</taxon>
        <taxon>Embryophyta</taxon>
        <taxon>Tracheophyta</taxon>
        <taxon>Spermatophyta</taxon>
        <taxon>Magnoliopsida</taxon>
        <taxon>eudicotyledons</taxon>
        <taxon>Gunneridae</taxon>
        <taxon>Pentapetalae</taxon>
        <taxon>rosids</taxon>
        <taxon>malvids</taxon>
        <taxon>Malvales</taxon>
        <taxon>Malvaceae</taxon>
        <taxon>Malvoideae</taxon>
        <taxon>Hibiscus</taxon>
    </lineage>
</organism>
<dbReference type="PANTHER" id="PTHR37610">
    <property type="entry name" value="CCHC-TYPE DOMAIN-CONTAINING PROTEIN"/>
    <property type="match status" value="1"/>
</dbReference>
<name>A0A6A2X2N2_HIBSY</name>
<dbReference type="Proteomes" id="UP000436088">
    <property type="component" value="Unassembled WGS sequence"/>
</dbReference>
<proteinExistence type="predicted"/>
<dbReference type="PANTHER" id="PTHR37610:SF97">
    <property type="entry name" value="RETROTRANSPOSON GAG DOMAIN-CONTAINING PROTEIN"/>
    <property type="match status" value="1"/>
</dbReference>
<comment type="caution">
    <text evidence="2">The sequence shown here is derived from an EMBL/GenBank/DDBJ whole genome shotgun (WGS) entry which is preliminary data.</text>
</comment>
<dbReference type="InterPro" id="IPR029472">
    <property type="entry name" value="Copia-like_N"/>
</dbReference>
<gene>
    <name evidence="2" type="ORF">F3Y22_tig00112255pilonHSYRG00084</name>
</gene>
<reference evidence="2" key="1">
    <citation type="submission" date="2019-09" db="EMBL/GenBank/DDBJ databases">
        <title>Draft genome information of white flower Hibiscus syriacus.</title>
        <authorList>
            <person name="Kim Y.-M."/>
        </authorList>
    </citation>
    <scope>NUCLEOTIDE SEQUENCE [LARGE SCALE GENOMIC DNA]</scope>
    <source>
        <strain evidence="2">YM2019G1</strain>
    </source>
</reference>
<evidence type="ECO:0000313" key="2">
    <source>
        <dbReference type="EMBL" id="KAE8669122.1"/>
    </source>
</evidence>
<protein>
    <recommendedName>
        <fullName evidence="1">Retrotransposon Copia-like N-terminal domain-containing protein</fullName>
    </recommendedName>
</protein>
<keyword evidence="3" id="KW-1185">Reference proteome</keyword>
<evidence type="ECO:0000313" key="3">
    <source>
        <dbReference type="Proteomes" id="UP000436088"/>
    </source>
</evidence>